<reference evidence="5" key="1">
    <citation type="journal article" date="2020" name="Stud. Mycol.">
        <title>101 Dothideomycetes genomes: A test case for predicting lifestyles and emergence of pathogens.</title>
        <authorList>
            <person name="Haridas S."/>
            <person name="Albert R."/>
            <person name="Binder M."/>
            <person name="Bloem J."/>
            <person name="LaButti K."/>
            <person name="Salamov A."/>
            <person name="Andreopoulos B."/>
            <person name="Baker S."/>
            <person name="Barry K."/>
            <person name="Bills G."/>
            <person name="Bluhm B."/>
            <person name="Cannon C."/>
            <person name="Castanera R."/>
            <person name="Culley D."/>
            <person name="Daum C."/>
            <person name="Ezra D."/>
            <person name="Gonzalez J."/>
            <person name="Henrissat B."/>
            <person name="Kuo A."/>
            <person name="Liang C."/>
            <person name="Lipzen A."/>
            <person name="Lutzoni F."/>
            <person name="Magnuson J."/>
            <person name="Mondo S."/>
            <person name="Nolan M."/>
            <person name="Ohm R."/>
            <person name="Pangilinan J."/>
            <person name="Park H.-J."/>
            <person name="Ramirez L."/>
            <person name="Alfaro M."/>
            <person name="Sun H."/>
            <person name="Tritt A."/>
            <person name="Yoshinaga Y."/>
            <person name="Zwiers L.-H."/>
            <person name="Turgeon B."/>
            <person name="Goodwin S."/>
            <person name="Spatafora J."/>
            <person name="Crous P."/>
            <person name="Grigoriev I."/>
        </authorList>
    </citation>
    <scope>NUCLEOTIDE SEQUENCE [LARGE SCALE GENOMIC DNA]</scope>
    <source>
        <strain evidence="5">CBS 304.66</strain>
    </source>
</reference>
<evidence type="ECO:0000256" key="2">
    <source>
        <dbReference type="ARBA" id="ARBA00022737"/>
    </source>
</evidence>
<dbReference type="SMART" id="SM00369">
    <property type="entry name" value="LRR_TYP"/>
    <property type="match status" value="9"/>
</dbReference>
<dbReference type="SMART" id="SM00365">
    <property type="entry name" value="LRR_SD22"/>
    <property type="match status" value="4"/>
</dbReference>
<keyword evidence="1" id="KW-0433">Leucine-rich repeat</keyword>
<comment type="caution">
    <text evidence="4">The sequence shown here is derived from an EMBL/GenBank/DDBJ whole genome shotgun (WGS) entry which is preliminary data.</text>
</comment>
<proteinExistence type="predicted"/>
<sequence>MDPPSSIPVRTSGIPRPTSRLPVLRSSGSQSQLRPASSTEKLAKKPSITSLSKPSRDPPLLQEKTSRTSLVRSTTPSTTLSNTSSSRASLSSAAKRGVPASTQAQASYSSSDAAFKKPISRPPSCQTRTKPQPIATTRDTSRDDVLGDLDGFRSASRASSRSGFRDDSEYVLETNTEPTNPQRRKARPSLSDRTIESLSSLPSSPAGKGRRRSSFFSADNSMLPPARPTSALSNGRRPMTSDGTPQVTPATPKRLGGSLSQRGSMTVPGKRSVSATTPSSISTISTPSKISSVSRPGSQIRKQPLSQMQNIQTMPKPRPLSNSKTMTARAPKSRPSLAGTFGQSISPPATAVPLTPSPDREALAATVTPTSSRRVSNSSAALREQIAKAKAARRSGVGAIATEAPSKPSNSSGALREQIAKAKEAARRAHATKQFGRDTPPREISAVTQNEFGIEPDPEEISQFDFGLDDPFNQRSKGSKSLLQKRIDSARADGRLNISAMSLTEFPDEVLNMYKYDPNDSIVAWGEVVDLTTILAADNEFASLPDRLFPDVDMESIIDSEEDGPQFGGVQSIDLHGNMLGHVPIGLRRLSQLSKLNLSRNQLPIEIMDTISQIPTLRHLKVAENNLSGDMPETLGSLNQLEVLELQGNKITSLPAEIRKLTRLRTLNISNNQFNALPPELFTSVPIVEFLAAKNTFSQPFFDIDTVPHLQSLDLSNNEMGSLCVSGTVLLPALKTIDVSSNRLTALPDISSWTSLTTLLAGENKLTSFPEGFLSLQQLRNADFTANDISKLDERIALMEGLENLTIAANPLRERKFFSMDTQDIKRDLLSRLDPGVVEAAQVEAETAAPAGSFSPESDWQLKPSGTLDLSFKNLTEVDNEALVSFAASNDIRQIQLQQNYLKTIPEVFSQLTHLTILDLSKNNVAEPLIGVLSLSELRELRLAGNKIQSLDSLMSLLSAPNLQHLDVSNNRISGPLPIIRDVFPKLLRFMAADNAISEVTAKALKGLKIVNLSNNEIPRLDPRIGLLSGTLTGLDVEGNTFRVPNYAILQKGTDAVLNWLRDKIPADADQTF</sequence>
<feature type="compositionally biased region" description="Polar residues" evidence="3">
    <location>
        <begin position="26"/>
        <end position="40"/>
    </location>
</feature>
<feature type="compositionally biased region" description="Polar residues" evidence="3">
    <location>
        <begin position="295"/>
        <end position="313"/>
    </location>
</feature>
<dbReference type="SMART" id="SM00364">
    <property type="entry name" value="LRR_BAC"/>
    <property type="match status" value="8"/>
</dbReference>
<evidence type="ECO:0000313" key="5">
    <source>
        <dbReference type="Proteomes" id="UP000800093"/>
    </source>
</evidence>
<gene>
    <name evidence="4" type="ORF">CC78DRAFT_569758</name>
</gene>
<dbReference type="Gene3D" id="3.80.10.10">
    <property type="entry name" value="Ribonuclease Inhibitor"/>
    <property type="match status" value="3"/>
</dbReference>
<feature type="compositionally biased region" description="Low complexity" evidence="3">
    <location>
        <begin position="72"/>
        <end position="93"/>
    </location>
</feature>
<dbReference type="InterPro" id="IPR032675">
    <property type="entry name" value="LRR_dom_sf"/>
</dbReference>
<evidence type="ECO:0000256" key="3">
    <source>
        <dbReference type="SAM" id="MobiDB-lite"/>
    </source>
</evidence>
<feature type="compositionally biased region" description="Low complexity" evidence="3">
    <location>
        <begin position="152"/>
        <end position="162"/>
    </location>
</feature>
<name>A0A9P4K9F5_9PLEO</name>
<dbReference type="AlphaFoldDB" id="A0A9P4K9F5"/>
<feature type="compositionally biased region" description="Low complexity" evidence="3">
    <location>
        <begin position="272"/>
        <end position="294"/>
    </location>
</feature>
<dbReference type="EMBL" id="ML986640">
    <property type="protein sequence ID" value="KAF2262465.1"/>
    <property type="molecule type" value="Genomic_DNA"/>
</dbReference>
<dbReference type="Pfam" id="PF00560">
    <property type="entry name" value="LRR_1"/>
    <property type="match status" value="1"/>
</dbReference>
<dbReference type="InterPro" id="IPR001611">
    <property type="entry name" value="Leu-rich_rpt"/>
</dbReference>
<dbReference type="PANTHER" id="PTHR45712">
    <property type="entry name" value="AGAP008170-PA"/>
    <property type="match status" value="1"/>
</dbReference>
<dbReference type="Pfam" id="PF13516">
    <property type="entry name" value="LRR_6"/>
    <property type="match status" value="1"/>
</dbReference>
<protein>
    <submittedName>
        <fullName evidence="4">L domain-like protein</fullName>
    </submittedName>
</protein>
<feature type="compositionally biased region" description="Low complexity" evidence="3">
    <location>
        <begin position="100"/>
        <end position="113"/>
    </location>
</feature>
<evidence type="ECO:0000313" key="4">
    <source>
        <dbReference type="EMBL" id="KAF2262465.1"/>
    </source>
</evidence>
<accession>A0A9P4K9F5</accession>
<keyword evidence="2" id="KW-0677">Repeat</keyword>
<dbReference type="PANTHER" id="PTHR45712:SF22">
    <property type="entry name" value="INSULIN-LIKE GROWTH FACTOR-BINDING PROTEIN COMPLEX ACID LABILE SUBUNIT"/>
    <property type="match status" value="1"/>
</dbReference>
<keyword evidence="5" id="KW-1185">Reference proteome</keyword>
<dbReference type="OrthoDB" id="676979at2759"/>
<dbReference type="Pfam" id="PF13855">
    <property type="entry name" value="LRR_8"/>
    <property type="match status" value="2"/>
</dbReference>
<feature type="region of interest" description="Disordered" evidence="3">
    <location>
        <begin position="1"/>
        <end position="381"/>
    </location>
</feature>
<organism evidence="4 5">
    <name type="scientific">Lojkania enalia</name>
    <dbReference type="NCBI Taxonomy" id="147567"/>
    <lineage>
        <taxon>Eukaryota</taxon>
        <taxon>Fungi</taxon>
        <taxon>Dikarya</taxon>
        <taxon>Ascomycota</taxon>
        <taxon>Pezizomycotina</taxon>
        <taxon>Dothideomycetes</taxon>
        <taxon>Pleosporomycetidae</taxon>
        <taxon>Pleosporales</taxon>
        <taxon>Pleosporales incertae sedis</taxon>
        <taxon>Lojkania</taxon>
    </lineage>
</organism>
<dbReference type="PROSITE" id="PS51450">
    <property type="entry name" value="LRR"/>
    <property type="match status" value="3"/>
</dbReference>
<feature type="compositionally biased region" description="Basic and acidic residues" evidence="3">
    <location>
        <begin position="418"/>
        <end position="427"/>
    </location>
</feature>
<dbReference type="Proteomes" id="UP000800093">
    <property type="component" value="Unassembled WGS sequence"/>
</dbReference>
<dbReference type="SUPFAM" id="SSF52058">
    <property type="entry name" value="L domain-like"/>
    <property type="match status" value="2"/>
</dbReference>
<feature type="region of interest" description="Disordered" evidence="3">
    <location>
        <begin position="393"/>
        <end position="442"/>
    </location>
</feature>
<dbReference type="InterPro" id="IPR003591">
    <property type="entry name" value="Leu-rich_rpt_typical-subtyp"/>
</dbReference>
<feature type="compositionally biased region" description="Polar residues" evidence="3">
    <location>
        <begin position="367"/>
        <end position="380"/>
    </location>
</feature>
<evidence type="ECO:0000256" key="1">
    <source>
        <dbReference type="ARBA" id="ARBA00022614"/>
    </source>
</evidence>
<feature type="compositionally biased region" description="Polar residues" evidence="3">
    <location>
        <begin position="123"/>
        <end position="138"/>
    </location>
</feature>
<dbReference type="FunFam" id="3.80.10.10:FF:000041">
    <property type="entry name" value="LRR receptor-like serine/threonine-protein kinase ERECTA"/>
    <property type="match status" value="1"/>
</dbReference>
<dbReference type="InterPro" id="IPR050333">
    <property type="entry name" value="SLRP"/>
</dbReference>